<evidence type="ECO:0000256" key="9">
    <source>
        <dbReference type="RuleBase" id="RU003823"/>
    </source>
</evidence>
<evidence type="ECO:0000256" key="8">
    <source>
        <dbReference type="PROSITE-ProRule" id="PRU00268"/>
    </source>
</evidence>
<dbReference type="GO" id="GO:0003723">
    <property type="term" value="F:RNA binding"/>
    <property type="evidence" value="ECO:0007669"/>
    <property type="project" value="InterPro"/>
</dbReference>
<keyword evidence="5 8" id="KW-0687">Ribonucleoprotein</keyword>
<dbReference type="FunFam" id="3.30.230.10:FF:000002">
    <property type="entry name" value="30S ribosomal protein S5"/>
    <property type="match status" value="1"/>
</dbReference>
<dbReference type="Gene3D" id="3.30.230.10">
    <property type="match status" value="1"/>
</dbReference>
<proteinExistence type="inferred from homology"/>
<dbReference type="GO" id="GO:0006412">
    <property type="term" value="P:translation"/>
    <property type="evidence" value="ECO:0007669"/>
    <property type="project" value="InterPro"/>
</dbReference>
<name>A0A833W1W4_9HYME</name>
<evidence type="ECO:0000256" key="2">
    <source>
        <dbReference type="ARBA" id="ARBA00008945"/>
    </source>
</evidence>
<evidence type="ECO:0000256" key="4">
    <source>
        <dbReference type="ARBA" id="ARBA00023128"/>
    </source>
</evidence>
<evidence type="ECO:0000256" key="3">
    <source>
        <dbReference type="ARBA" id="ARBA00022980"/>
    </source>
</evidence>
<evidence type="ECO:0000259" key="10">
    <source>
        <dbReference type="PROSITE" id="PS50881"/>
    </source>
</evidence>
<evidence type="ECO:0000256" key="6">
    <source>
        <dbReference type="ARBA" id="ARBA00039335"/>
    </source>
</evidence>
<protein>
    <recommendedName>
        <fullName evidence="6">Small ribosomal subunit protein uS5m</fullName>
    </recommendedName>
    <alternativeName>
        <fullName evidence="7">28S ribosomal protein S5, mitochondrial</fullName>
    </alternativeName>
</protein>
<dbReference type="SUPFAM" id="SSF54211">
    <property type="entry name" value="Ribosomal protein S5 domain 2-like"/>
    <property type="match status" value="1"/>
</dbReference>
<dbReference type="InterPro" id="IPR048584">
    <property type="entry name" value="Ribosomal_uS5m_N"/>
</dbReference>
<dbReference type="Pfam" id="PF03719">
    <property type="entry name" value="Ribosomal_S5_C"/>
    <property type="match status" value="1"/>
</dbReference>
<dbReference type="Gene3D" id="3.30.160.20">
    <property type="match status" value="1"/>
</dbReference>
<feature type="domain" description="S5 DRBM" evidence="10">
    <location>
        <begin position="190"/>
        <end position="236"/>
    </location>
</feature>
<dbReference type="PROSITE" id="PS50881">
    <property type="entry name" value="S5_DSRBD"/>
    <property type="match status" value="1"/>
</dbReference>
<sequence length="441" mass="50224">CSISLQRCQSDICDTFSEQSSNITLETLGRLAITVGLLSPQALSLQSARNTSFYNKSKCILCQTYRPAAQLWKSVTSVSNAGKRRGRAKGLVRTRDLNQGQKIGHGKVGMLFPGLTAPIIQGEFTVRQRRLTEQEQQSNAPKIQPLVKPKRFKIHPLKRGWSGGQPDTFDGFESWILYAKPVSIMTSTMGRSKRVRSMVITGNRKGLAGFATVTGREFKPALNLAKNRAGLRLMYIERYNDHTVLHDFFSQFGKTKVFVKQKQKGYGLKCHRVIRTCCEAIGIKDLNAKVEGSDNILNIVKAFFAGLLRQKTFEEMANEKKLHLVEMRKENNYFPTVLASPPVVRSSKEIPRDEILDFKQYVMDGKVVLEKKRRNLPFSKLPSWQFHLRKKERLRNQDDVVIKLRAEYGDVCSFHAEKYPEARAPKWSKHGKKEEEEAVET</sequence>
<reference evidence="11" key="1">
    <citation type="submission" date="2019-11" db="EMBL/GenBank/DDBJ databases">
        <title>The nuclear and mitochondrial genomes of Frieseomelitta varia - a highly eusocial stingless bee (Meliponini) with a permanently sterile worker caste.</title>
        <authorList>
            <person name="Freitas F.C.P."/>
            <person name="Lourenco A.P."/>
            <person name="Nunes F.M.F."/>
            <person name="Paschoal A.R."/>
            <person name="Abreu F.C.P."/>
            <person name="Barbin F.O."/>
            <person name="Bataglia L."/>
            <person name="Cardoso-Junior C.A.M."/>
            <person name="Cervoni M.S."/>
            <person name="Silva S.R."/>
            <person name="Dalarmi F."/>
            <person name="Del Lama M.A."/>
            <person name="Depintor T.S."/>
            <person name="Ferreira K.M."/>
            <person name="Goria P.S."/>
            <person name="Jaskot M.C."/>
            <person name="Lago D.C."/>
            <person name="Luna-Lucena D."/>
            <person name="Moda L.M."/>
            <person name="Nascimento L."/>
            <person name="Pedrino M."/>
            <person name="Rabico F.O."/>
            <person name="Sanches F.C."/>
            <person name="Santos D.E."/>
            <person name="Santos C.G."/>
            <person name="Vieira J."/>
            <person name="Lopes T.F."/>
            <person name="Barchuk A.R."/>
            <person name="Hartfelder K."/>
            <person name="Simoes Z.L.P."/>
            <person name="Bitondi M.M.G."/>
            <person name="Pinheiro D.G."/>
        </authorList>
    </citation>
    <scope>NUCLEOTIDE SEQUENCE</scope>
    <source>
        <strain evidence="11">USP_RPSP 00005682</strain>
        <tissue evidence="11">Whole individual</tissue>
    </source>
</reference>
<keyword evidence="12" id="KW-1185">Reference proteome</keyword>
<comment type="subcellular location">
    <subcellularLocation>
        <location evidence="1">Mitochondrion</location>
    </subcellularLocation>
</comment>
<evidence type="ECO:0000256" key="1">
    <source>
        <dbReference type="ARBA" id="ARBA00004173"/>
    </source>
</evidence>
<dbReference type="InterPro" id="IPR014721">
    <property type="entry name" value="Ribsml_uS5_D2-typ_fold_subgr"/>
</dbReference>
<dbReference type="Proteomes" id="UP000655588">
    <property type="component" value="Unassembled WGS sequence"/>
</dbReference>
<dbReference type="InterPro" id="IPR020568">
    <property type="entry name" value="Ribosomal_Su5_D2-typ_SF"/>
</dbReference>
<dbReference type="InterPro" id="IPR005324">
    <property type="entry name" value="Ribosomal_uS5_C"/>
</dbReference>
<gene>
    <name evidence="11" type="ORF">E2986_04874</name>
</gene>
<evidence type="ECO:0000256" key="5">
    <source>
        <dbReference type="ARBA" id="ARBA00023274"/>
    </source>
</evidence>
<comment type="similarity">
    <text evidence="2 9">Belongs to the universal ribosomal protein uS5 family.</text>
</comment>
<feature type="non-terminal residue" evidence="11">
    <location>
        <position position="441"/>
    </location>
</feature>
<dbReference type="GO" id="GO:1990904">
    <property type="term" value="C:ribonucleoprotein complex"/>
    <property type="evidence" value="ECO:0007669"/>
    <property type="project" value="UniProtKB-UniRule"/>
</dbReference>
<dbReference type="GO" id="GO:0005739">
    <property type="term" value="C:mitochondrion"/>
    <property type="evidence" value="ECO:0007669"/>
    <property type="project" value="UniProtKB-SubCell"/>
</dbReference>
<dbReference type="PANTHER" id="PTHR48277">
    <property type="entry name" value="MITOCHONDRIAL RIBOSOMAL PROTEIN S5"/>
    <property type="match status" value="1"/>
</dbReference>
<keyword evidence="3 8" id="KW-0689">Ribosomal protein</keyword>
<comment type="caution">
    <text evidence="11">The sequence shown here is derived from an EMBL/GenBank/DDBJ whole genome shotgun (WGS) entry which is preliminary data.</text>
</comment>
<evidence type="ECO:0000313" key="11">
    <source>
        <dbReference type="EMBL" id="KAF3421257.1"/>
    </source>
</evidence>
<dbReference type="InterPro" id="IPR000851">
    <property type="entry name" value="Ribosomal_uS5"/>
</dbReference>
<dbReference type="AlphaFoldDB" id="A0A833W1W4"/>
<dbReference type="GO" id="GO:0003735">
    <property type="term" value="F:structural constituent of ribosome"/>
    <property type="evidence" value="ECO:0007669"/>
    <property type="project" value="UniProtKB-UniRule"/>
</dbReference>
<organism evidence="11 12">
    <name type="scientific">Frieseomelitta varia</name>
    <dbReference type="NCBI Taxonomy" id="561572"/>
    <lineage>
        <taxon>Eukaryota</taxon>
        <taxon>Metazoa</taxon>
        <taxon>Ecdysozoa</taxon>
        <taxon>Arthropoda</taxon>
        <taxon>Hexapoda</taxon>
        <taxon>Insecta</taxon>
        <taxon>Pterygota</taxon>
        <taxon>Neoptera</taxon>
        <taxon>Endopterygota</taxon>
        <taxon>Hymenoptera</taxon>
        <taxon>Apocrita</taxon>
        <taxon>Aculeata</taxon>
        <taxon>Apoidea</taxon>
        <taxon>Anthophila</taxon>
        <taxon>Apidae</taxon>
        <taxon>Frieseomelitta</taxon>
    </lineage>
</organism>
<dbReference type="SUPFAM" id="SSF54768">
    <property type="entry name" value="dsRNA-binding domain-like"/>
    <property type="match status" value="1"/>
</dbReference>
<accession>A0A833W1W4</accession>
<evidence type="ECO:0000256" key="7">
    <source>
        <dbReference type="ARBA" id="ARBA00041606"/>
    </source>
</evidence>
<dbReference type="GO" id="GO:0005840">
    <property type="term" value="C:ribosome"/>
    <property type="evidence" value="ECO:0007669"/>
    <property type="project" value="UniProtKB-KW"/>
</dbReference>
<keyword evidence="4" id="KW-0496">Mitochondrion</keyword>
<dbReference type="InterPro" id="IPR013810">
    <property type="entry name" value="Ribosomal_uS5_N"/>
</dbReference>
<dbReference type="Pfam" id="PF00333">
    <property type="entry name" value="Ribosomal_S5"/>
    <property type="match status" value="1"/>
</dbReference>
<dbReference type="EMBL" id="WNWW01000876">
    <property type="protein sequence ID" value="KAF3421257.1"/>
    <property type="molecule type" value="Genomic_DNA"/>
</dbReference>
<evidence type="ECO:0000313" key="12">
    <source>
        <dbReference type="Proteomes" id="UP000655588"/>
    </source>
</evidence>
<dbReference type="Pfam" id="PF21251">
    <property type="entry name" value="Ribosomal_uS5m_N"/>
    <property type="match status" value="1"/>
</dbReference>
<dbReference type="PANTHER" id="PTHR48277:SF1">
    <property type="entry name" value="MITOCHONDRIAL RIBOSOMAL PROTEIN S5"/>
    <property type="match status" value="1"/>
</dbReference>